<feature type="domain" description="ABC transporter" evidence="12">
    <location>
        <begin position="640"/>
        <end position="888"/>
    </location>
</feature>
<dbReference type="FunFam" id="3.40.50.300:FF:000011">
    <property type="entry name" value="Putative ABC transporter ATP-binding component"/>
    <property type="match status" value="1"/>
</dbReference>
<keyword evidence="3 9" id="KW-0853">WD repeat</keyword>
<comment type="subcellular location">
    <subcellularLocation>
        <location evidence="1">Nucleus</location>
    </subcellularLocation>
</comment>
<feature type="repeat" description="WD" evidence="9">
    <location>
        <begin position="153"/>
        <end position="184"/>
    </location>
</feature>
<dbReference type="CDD" id="cd03221">
    <property type="entry name" value="ABCF_EF-3"/>
    <property type="match status" value="2"/>
</dbReference>
<keyword evidence="8" id="KW-0539">Nucleus</keyword>
<feature type="repeat" description="WD" evidence="9">
    <location>
        <begin position="107"/>
        <end position="148"/>
    </location>
</feature>
<keyword evidence="10" id="KW-0175">Coiled coil</keyword>
<dbReference type="AlphaFoldDB" id="A0A7S3ZUU2"/>
<dbReference type="SUPFAM" id="SSF52540">
    <property type="entry name" value="P-loop containing nucleoside triphosphate hydrolases"/>
    <property type="match status" value="2"/>
</dbReference>
<evidence type="ECO:0000256" key="11">
    <source>
        <dbReference type="SAM" id="MobiDB-lite"/>
    </source>
</evidence>
<proteinExistence type="inferred from homology"/>
<evidence type="ECO:0000256" key="3">
    <source>
        <dbReference type="ARBA" id="ARBA00022574"/>
    </source>
</evidence>
<feature type="region of interest" description="Disordered" evidence="11">
    <location>
        <begin position="412"/>
        <end position="436"/>
    </location>
</feature>
<feature type="compositionally biased region" description="Low complexity" evidence="11">
    <location>
        <begin position="414"/>
        <end position="427"/>
    </location>
</feature>
<feature type="repeat" description="WD" evidence="9">
    <location>
        <begin position="63"/>
        <end position="94"/>
    </location>
</feature>
<evidence type="ECO:0000256" key="2">
    <source>
        <dbReference type="ARBA" id="ARBA00007306"/>
    </source>
</evidence>
<keyword evidence="4" id="KW-0677">Repeat</keyword>
<keyword evidence="5" id="KW-0547">Nucleotide-binding</keyword>
<accession>A0A7S3ZUU2</accession>
<evidence type="ECO:0000256" key="7">
    <source>
        <dbReference type="ARBA" id="ARBA00022853"/>
    </source>
</evidence>
<feature type="domain" description="ABC transporter" evidence="12">
    <location>
        <begin position="971"/>
        <end position="1187"/>
    </location>
</feature>
<dbReference type="SUPFAM" id="SSF50978">
    <property type="entry name" value="WD40 repeat-like"/>
    <property type="match status" value="1"/>
</dbReference>
<comment type="similarity">
    <text evidence="2">Belongs to the WD repeat HIR1 family.</text>
</comment>
<feature type="coiled-coil region" evidence="10">
    <location>
        <begin position="471"/>
        <end position="527"/>
    </location>
</feature>
<dbReference type="InterPro" id="IPR015943">
    <property type="entry name" value="WD40/YVTN_repeat-like_dom_sf"/>
</dbReference>
<evidence type="ECO:0000256" key="10">
    <source>
        <dbReference type="SAM" id="Coils"/>
    </source>
</evidence>
<feature type="repeat" description="WD" evidence="9">
    <location>
        <begin position="12"/>
        <end position="44"/>
    </location>
</feature>
<dbReference type="InterPro" id="IPR019775">
    <property type="entry name" value="WD40_repeat_CS"/>
</dbReference>
<reference evidence="13" key="1">
    <citation type="submission" date="2021-01" db="EMBL/GenBank/DDBJ databases">
        <authorList>
            <person name="Corre E."/>
            <person name="Pelletier E."/>
            <person name="Niang G."/>
            <person name="Scheremetjew M."/>
            <person name="Finn R."/>
            <person name="Kale V."/>
            <person name="Holt S."/>
            <person name="Cochrane G."/>
            <person name="Meng A."/>
            <person name="Brown T."/>
            <person name="Cohen L."/>
        </authorList>
    </citation>
    <scope>NUCLEOTIDE SEQUENCE</scope>
    <source>
        <strain evidence="13">CCMP1756</strain>
    </source>
</reference>
<dbReference type="InterPro" id="IPR001680">
    <property type="entry name" value="WD40_rpt"/>
</dbReference>
<dbReference type="Pfam" id="PF24105">
    <property type="entry name" value="Beta-prop_CAF1B_HIR1"/>
    <property type="match status" value="1"/>
</dbReference>
<dbReference type="InterPro" id="IPR017871">
    <property type="entry name" value="ABC_transporter-like_CS"/>
</dbReference>
<protein>
    <recommendedName>
        <fullName evidence="12">ABC transporter domain-containing protein</fullName>
    </recommendedName>
</protein>
<dbReference type="InterPro" id="IPR036322">
    <property type="entry name" value="WD40_repeat_dom_sf"/>
</dbReference>
<dbReference type="InterPro" id="IPR003439">
    <property type="entry name" value="ABC_transporter-like_ATP-bd"/>
</dbReference>
<keyword evidence="6" id="KW-0067">ATP-binding</keyword>
<dbReference type="SMART" id="SM00382">
    <property type="entry name" value="AAA"/>
    <property type="match status" value="2"/>
</dbReference>
<dbReference type="InterPro" id="IPR050611">
    <property type="entry name" value="ABCF"/>
</dbReference>
<feature type="region of interest" description="Disordered" evidence="11">
    <location>
        <begin position="900"/>
        <end position="942"/>
    </location>
</feature>
<dbReference type="GO" id="GO:0005634">
    <property type="term" value="C:nucleus"/>
    <property type="evidence" value="ECO:0007669"/>
    <property type="project" value="UniProtKB-SubCell"/>
</dbReference>
<dbReference type="EMBL" id="HBIW01011633">
    <property type="protein sequence ID" value="CAE0694532.1"/>
    <property type="molecule type" value="Transcribed_RNA"/>
</dbReference>
<dbReference type="InterPro" id="IPR027417">
    <property type="entry name" value="P-loop_NTPase"/>
</dbReference>
<dbReference type="PROSITE" id="PS50082">
    <property type="entry name" value="WD_REPEATS_2"/>
    <property type="match status" value="4"/>
</dbReference>
<dbReference type="NCBIfam" id="NF000355">
    <property type="entry name" value="ribo_prot_ABC_F"/>
    <property type="match status" value="1"/>
</dbReference>
<name>A0A7S3ZUU2_9STRA</name>
<evidence type="ECO:0000256" key="8">
    <source>
        <dbReference type="ARBA" id="ARBA00023242"/>
    </source>
</evidence>
<evidence type="ECO:0000256" key="9">
    <source>
        <dbReference type="PROSITE-ProRule" id="PRU00221"/>
    </source>
</evidence>
<gene>
    <name evidence="13" type="ORF">PCAL00307_LOCUS9968</name>
</gene>
<dbReference type="FunFam" id="3.40.50.300:FF:000549">
    <property type="entry name" value="ABC transporter ATP-binding protein arb1"/>
    <property type="match status" value="1"/>
</dbReference>
<evidence type="ECO:0000256" key="1">
    <source>
        <dbReference type="ARBA" id="ARBA00004123"/>
    </source>
</evidence>
<dbReference type="Gene3D" id="2.130.10.10">
    <property type="entry name" value="YVTN repeat-like/Quinoprotein amine dehydrogenase"/>
    <property type="match status" value="2"/>
</dbReference>
<dbReference type="PROSITE" id="PS00678">
    <property type="entry name" value="WD_REPEATS_1"/>
    <property type="match status" value="1"/>
</dbReference>
<dbReference type="CDD" id="cd00200">
    <property type="entry name" value="WD40"/>
    <property type="match status" value="1"/>
</dbReference>
<keyword evidence="7" id="KW-0156">Chromatin regulator</keyword>
<dbReference type="PROSITE" id="PS50294">
    <property type="entry name" value="WD_REPEATS_REGION"/>
    <property type="match status" value="4"/>
</dbReference>
<organism evidence="13">
    <name type="scientific">Pelagomonas calceolata</name>
    <dbReference type="NCBI Taxonomy" id="35677"/>
    <lineage>
        <taxon>Eukaryota</taxon>
        <taxon>Sar</taxon>
        <taxon>Stramenopiles</taxon>
        <taxon>Ochrophyta</taxon>
        <taxon>Pelagophyceae</taxon>
        <taxon>Pelagomonadales</taxon>
        <taxon>Pelagomonadaceae</taxon>
        <taxon>Pelagomonas</taxon>
    </lineage>
</organism>
<feature type="compositionally biased region" description="Basic and acidic residues" evidence="11">
    <location>
        <begin position="911"/>
        <end position="928"/>
    </location>
</feature>
<dbReference type="InterPro" id="IPR003593">
    <property type="entry name" value="AAA+_ATPase"/>
</dbReference>
<dbReference type="Pfam" id="PF00005">
    <property type="entry name" value="ABC_tran"/>
    <property type="match status" value="2"/>
</dbReference>
<dbReference type="PROSITE" id="PS00211">
    <property type="entry name" value="ABC_TRANSPORTER_1"/>
    <property type="match status" value="2"/>
</dbReference>
<dbReference type="GO" id="GO:0005524">
    <property type="term" value="F:ATP binding"/>
    <property type="evidence" value="ECO:0007669"/>
    <property type="project" value="UniProtKB-KW"/>
</dbReference>
<dbReference type="PROSITE" id="PS50893">
    <property type="entry name" value="ABC_TRANSPORTER_2"/>
    <property type="match status" value="2"/>
</dbReference>
<dbReference type="PANTHER" id="PTHR19211:SF14">
    <property type="entry name" value="ATP-BINDING CASSETTE SUB-FAMILY F MEMBER 1"/>
    <property type="match status" value="1"/>
</dbReference>
<evidence type="ECO:0000256" key="5">
    <source>
        <dbReference type="ARBA" id="ARBA00022741"/>
    </source>
</evidence>
<dbReference type="GO" id="GO:0006325">
    <property type="term" value="P:chromatin organization"/>
    <property type="evidence" value="ECO:0007669"/>
    <property type="project" value="UniProtKB-KW"/>
</dbReference>
<evidence type="ECO:0000256" key="6">
    <source>
        <dbReference type="ARBA" id="ARBA00022840"/>
    </source>
</evidence>
<evidence type="ECO:0000313" key="13">
    <source>
        <dbReference type="EMBL" id="CAE0694532.1"/>
    </source>
</evidence>
<sequence>MRVFRHFRLHEEDGAAAAVYSVSLNPDGSLLATCGGDKLVRLWSTQLFKSNDDEPAKHLVQSLSKHVKVVTCCAWSSNGSWLASGSDDTQVLLWTNTGASWTRQATLRGHTMDVLDVAWGDDDKVLASCSIDNTVLIWDVSTKSMTMTPKTTLRGHKNWVKGVAWDPTGRFLASAGEDRRVLVWRRDKNASSEFRVEADIRAPFEDVTAQTFFQRLSWAPDGRSLGVPNARKALQATACVLARGKWESVADLVGHRHPVTVVRFSPVLFHGEDDEDQPRSVVAIGGQDATVSVWTSARAKPLVVFRDCFGGAVSDLAWSRNGSLLCASSHDGSTCTFEFDVERDLGKRLSSSDARAHLDAAFAVEGGSNGLSLPNPAEITQQKKEPPKKKRIAPAPVAAPRVNVLKAKKKRIQPTPVGAPMAAAASPPVSPPRPRPVAAAPAVAAAPPKKLFGGGKKTDAFAAAMAAAEERDEDNGDADQLKASLDKYRKKLKKASAEDAAKYEAKIAKYEKKLEALDEAKKRKAADADKDVDTDAALAAQGGLLGGDDAWRDDSNDHHGRGPRVEATFEACLANAVRANDGQALSSKARRKLEKDYASRKRAAEAYAAKEQASLEGAQFACSQSAIDENDAAWLNALDVKIDSFTISAAGKTLFENSSLLIAHGRRYGIVGPNGRGKTTLLKMIASGDLRVPPRVQCLYVEQEVQADDTTAVDAVLKADVERTALMAEEVSLTKKLETLAGAAQAEATDRLRVVGEELKAIGASAADAKARRILFGLGFSPEMQVRATKLFSGGWRMRISLARALFMEPILLMLDEPTNHLDLNAVIWLDDYLQKYKHTILVVSHDQDFLNSVCDETLHISEQRTLDHYRGNYDTFKALERQKRNQQQKAWEKQEKQLKALKGKGGNSKKKAEELMKNSRSKREPKDKKKQQAIASGQASADVTTLIERPKEYAVEMEFPPVPRLAPPVLQVIDAQFRYAPQLPLIFTDMNFGIDQDSRICVVGNNGSGKTTLLNLLTGKLQCTDGDVKRNPKLRIGVYNQHFVERLPMDESPVDYLRRLFEDETYQSIRNMLGRYGLQGHAHTIAMRDLSGGQKARVVLCELSLAAPHMLLLDEPTNNLDIETIDALCDAINGYDGGVICVTHDARLIEATNMRLWVVEDRMVVEWGEPFDAYRDHLLEKLEKAMNDAESRVTAAGVSVDMGGNRCGEGPTMI</sequence>
<dbReference type="SMART" id="SM00320">
    <property type="entry name" value="WD40"/>
    <property type="match status" value="6"/>
</dbReference>
<evidence type="ECO:0000259" key="12">
    <source>
        <dbReference type="PROSITE" id="PS50893"/>
    </source>
</evidence>
<dbReference type="PANTHER" id="PTHR19211">
    <property type="entry name" value="ATP-BINDING TRANSPORT PROTEIN-RELATED"/>
    <property type="match status" value="1"/>
</dbReference>
<dbReference type="GO" id="GO:0016887">
    <property type="term" value="F:ATP hydrolysis activity"/>
    <property type="evidence" value="ECO:0007669"/>
    <property type="project" value="InterPro"/>
</dbReference>
<evidence type="ECO:0000256" key="4">
    <source>
        <dbReference type="ARBA" id="ARBA00022737"/>
    </source>
</evidence>
<dbReference type="InterPro" id="IPR055410">
    <property type="entry name" value="Beta-prop_CAF1B_HIR1"/>
</dbReference>
<dbReference type="Gene3D" id="3.40.50.300">
    <property type="entry name" value="P-loop containing nucleotide triphosphate hydrolases"/>
    <property type="match status" value="2"/>
</dbReference>